<gene>
    <name evidence="2" type="ORF">EV207_11177</name>
</gene>
<name>A0A4R2P659_9BACL</name>
<accession>A0A4R2P659</accession>
<reference evidence="2 3" key="1">
    <citation type="submission" date="2019-03" db="EMBL/GenBank/DDBJ databases">
        <title>Genomic Encyclopedia of Type Strains, Phase IV (KMG-IV): sequencing the most valuable type-strain genomes for metagenomic binning, comparative biology and taxonomic classification.</title>
        <authorList>
            <person name="Goeker M."/>
        </authorList>
    </citation>
    <scope>NUCLEOTIDE SEQUENCE [LARGE SCALE GENOMIC DNA]</scope>
    <source>
        <strain evidence="2 3">DSM 19377</strain>
    </source>
</reference>
<feature type="transmembrane region" description="Helical" evidence="1">
    <location>
        <begin position="43"/>
        <end position="62"/>
    </location>
</feature>
<dbReference type="RefSeq" id="WP_132745931.1">
    <property type="nucleotide sequence ID" value="NZ_SLXK01000011.1"/>
</dbReference>
<evidence type="ECO:0000313" key="2">
    <source>
        <dbReference type="EMBL" id="TCP29275.1"/>
    </source>
</evidence>
<keyword evidence="1" id="KW-0812">Transmembrane</keyword>
<evidence type="ECO:0000313" key="3">
    <source>
        <dbReference type="Proteomes" id="UP000295416"/>
    </source>
</evidence>
<sequence length="65" mass="7384">MVVLLIIILFIVGVLCLLYMLSQLGTQRRFAFKNKKMMKSQQMTILIGVVGIILIVVSWFVIQGN</sequence>
<keyword evidence="3" id="KW-1185">Reference proteome</keyword>
<evidence type="ECO:0000256" key="1">
    <source>
        <dbReference type="SAM" id="Phobius"/>
    </source>
</evidence>
<protein>
    <submittedName>
        <fullName evidence="2">Uncharacterized protein</fullName>
    </submittedName>
</protein>
<dbReference type="Proteomes" id="UP000295416">
    <property type="component" value="Unassembled WGS sequence"/>
</dbReference>
<keyword evidence="1" id="KW-0472">Membrane</keyword>
<feature type="transmembrane region" description="Helical" evidence="1">
    <location>
        <begin position="6"/>
        <end position="22"/>
    </location>
</feature>
<organism evidence="2 3">
    <name type="scientific">Scopulibacillus darangshiensis</name>
    <dbReference type="NCBI Taxonomy" id="442528"/>
    <lineage>
        <taxon>Bacteria</taxon>
        <taxon>Bacillati</taxon>
        <taxon>Bacillota</taxon>
        <taxon>Bacilli</taxon>
        <taxon>Bacillales</taxon>
        <taxon>Sporolactobacillaceae</taxon>
        <taxon>Scopulibacillus</taxon>
    </lineage>
</organism>
<dbReference type="EMBL" id="SLXK01000011">
    <property type="protein sequence ID" value="TCP29275.1"/>
    <property type="molecule type" value="Genomic_DNA"/>
</dbReference>
<proteinExistence type="predicted"/>
<dbReference type="AlphaFoldDB" id="A0A4R2P659"/>
<comment type="caution">
    <text evidence="2">The sequence shown here is derived from an EMBL/GenBank/DDBJ whole genome shotgun (WGS) entry which is preliminary data.</text>
</comment>
<keyword evidence="1" id="KW-1133">Transmembrane helix</keyword>